<dbReference type="Proteomes" id="UP000838756">
    <property type="component" value="Unassembled WGS sequence"/>
</dbReference>
<feature type="region of interest" description="Disordered" evidence="1">
    <location>
        <begin position="1"/>
        <end position="42"/>
    </location>
</feature>
<name>A0A8S4RPL1_9NEOP</name>
<dbReference type="AlphaFoldDB" id="A0A8S4RPL1"/>
<protein>
    <submittedName>
        <fullName evidence="2">Jg12454 protein</fullName>
    </submittedName>
</protein>
<evidence type="ECO:0000313" key="2">
    <source>
        <dbReference type="EMBL" id="CAH2239678.1"/>
    </source>
</evidence>
<gene>
    <name evidence="2" type="primary">jg12454</name>
    <name evidence="2" type="ORF">PAEG_LOCUS16341</name>
</gene>
<keyword evidence="3" id="KW-1185">Reference proteome</keyword>
<dbReference type="EMBL" id="CAKXAJ010025449">
    <property type="protein sequence ID" value="CAH2239678.1"/>
    <property type="molecule type" value="Genomic_DNA"/>
</dbReference>
<proteinExistence type="predicted"/>
<comment type="caution">
    <text evidence="2">The sequence shown here is derived from an EMBL/GenBank/DDBJ whole genome shotgun (WGS) entry which is preliminary data.</text>
</comment>
<accession>A0A8S4RPL1</accession>
<evidence type="ECO:0000256" key="1">
    <source>
        <dbReference type="SAM" id="MobiDB-lite"/>
    </source>
</evidence>
<organism evidence="2 3">
    <name type="scientific">Pararge aegeria aegeria</name>
    <dbReference type="NCBI Taxonomy" id="348720"/>
    <lineage>
        <taxon>Eukaryota</taxon>
        <taxon>Metazoa</taxon>
        <taxon>Ecdysozoa</taxon>
        <taxon>Arthropoda</taxon>
        <taxon>Hexapoda</taxon>
        <taxon>Insecta</taxon>
        <taxon>Pterygota</taxon>
        <taxon>Neoptera</taxon>
        <taxon>Endopterygota</taxon>
        <taxon>Lepidoptera</taxon>
        <taxon>Glossata</taxon>
        <taxon>Ditrysia</taxon>
        <taxon>Papilionoidea</taxon>
        <taxon>Nymphalidae</taxon>
        <taxon>Satyrinae</taxon>
        <taxon>Satyrini</taxon>
        <taxon>Parargina</taxon>
        <taxon>Pararge</taxon>
    </lineage>
</organism>
<evidence type="ECO:0000313" key="3">
    <source>
        <dbReference type="Proteomes" id="UP000838756"/>
    </source>
</evidence>
<sequence>MSHKPHKTEDQHAVPHLRTPAARNLPPTPPFKSHPYADHQPRGTIHHWVHPLCPPLGIGGTRAAVYLLREIIRDEGIRRRTREQLVAKQWAELGNPMDPRVLRCWNSDLAPVKDDLTTFLAQR</sequence>
<reference evidence="2" key="1">
    <citation type="submission" date="2022-03" db="EMBL/GenBank/DDBJ databases">
        <authorList>
            <person name="Lindestad O."/>
        </authorList>
    </citation>
    <scope>NUCLEOTIDE SEQUENCE</scope>
</reference>